<sequence length="160" mass="16857">MKRKSTGVALILAVTILSTQLSYAAATQEDVDYSTKVSETIQIFGADVSDWGVALTSAPKLAIGSKFKSYKAKATKSSDKLLITINELKSLTPSEGFAKSGPMLTSSMELYEKAITSLKVAINKNDTKAVAKAGQAAAKASKAFLAWQKAYTAEVAALNG</sequence>
<reference evidence="1" key="1">
    <citation type="submission" date="2020-05" db="EMBL/GenBank/DDBJ databases">
        <authorList>
            <person name="Chiriac C."/>
            <person name="Salcher M."/>
            <person name="Ghai R."/>
            <person name="Kavagutti S V."/>
        </authorList>
    </citation>
    <scope>NUCLEOTIDE SEQUENCE</scope>
</reference>
<protein>
    <submittedName>
        <fullName evidence="1">Unannotated protein</fullName>
    </submittedName>
</protein>
<accession>A0A6J6BHE8</accession>
<proteinExistence type="predicted"/>
<gene>
    <name evidence="1" type="ORF">UFOPK1399_00870</name>
</gene>
<name>A0A6J6BHE8_9ZZZZ</name>
<dbReference type="AlphaFoldDB" id="A0A6J6BHE8"/>
<organism evidence="1">
    <name type="scientific">freshwater metagenome</name>
    <dbReference type="NCBI Taxonomy" id="449393"/>
    <lineage>
        <taxon>unclassified sequences</taxon>
        <taxon>metagenomes</taxon>
        <taxon>ecological metagenomes</taxon>
    </lineage>
</organism>
<evidence type="ECO:0000313" key="1">
    <source>
        <dbReference type="EMBL" id="CAB4537618.1"/>
    </source>
</evidence>
<dbReference type="EMBL" id="CAEZSD010000113">
    <property type="protein sequence ID" value="CAB4537618.1"/>
    <property type="molecule type" value="Genomic_DNA"/>
</dbReference>